<dbReference type="GO" id="GO:0005886">
    <property type="term" value="C:plasma membrane"/>
    <property type="evidence" value="ECO:0007669"/>
    <property type="project" value="UniProtKB-SubCell"/>
</dbReference>
<reference evidence="6 7" key="1">
    <citation type="submission" date="2024-01" db="EMBL/GenBank/DDBJ databases">
        <title>Genome assemblies of Stephania.</title>
        <authorList>
            <person name="Yang L."/>
        </authorList>
    </citation>
    <scope>NUCLEOTIDE SEQUENCE [LARGE SCALE GENOMIC DNA]</scope>
    <source>
        <strain evidence="6">QJT</strain>
        <tissue evidence="6">Leaf</tissue>
    </source>
</reference>
<evidence type="ECO:0000313" key="7">
    <source>
        <dbReference type="Proteomes" id="UP001417504"/>
    </source>
</evidence>
<dbReference type="InterPro" id="IPR036273">
    <property type="entry name" value="CRAL/TRIO_N_dom_sf"/>
</dbReference>
<gene>
    <name evidence="6" type="ORF">Sjap_016964</name>
</gene>
<keyword evidence="7" id="KW-1185">Reference proteome</keyword>
<dbReference type="EMBL" id="JBBNAE010000007">
    <property type="protein sequence ID" value="KAK9108904.1"/>
    <property type="molecule type" value="Genomic_DNA"/>
</dbReference>
<dbReference type="GO" id="GO:0000139">
    <property type="term" value="C:Golgi membrane"/>
    <property type="evidence" value="ECO:0007669"/>
    <property type="project" value="UniProtKB-SubCell"/>
</dbReference>
<dbReference type="Gene3D" id="1.10.8.20">
    <property type="entry name" value="N-terminal domain of phosphatidylinositol transfer protein sec14p"/>
    <property type="match status" value="1"/>
</dbReference>
<dbReference type="PANTHER" id="PTHR45657:SF1">
    <property type="entry name" value="CRAL-TRIO DOMAIN-CONTAINING PROTEIN YKL091C-RELATED"/>
    <property type="match status" value="1"/>
</dbReference>
<evidence type="ECO:0000313" key="6">
    <source>
        <dbReference type="EMBL" id="KAK9108904.1"/>
    </source>
</evidence>
<evidence type="ECO:0000256" key="4">
    <source>
        <dbReference type="ARBA" id="ARBA00038020"/>
    </source>
</evidence>
<dbReference type="InterPro" id="IPR051026">
    <property type="entry name" value="PI/PC_transfer"/>
</dbReference>
<dbReference type="Proteomes" id="UP001417504">
    <property type="component" value="Unassembled WGS sequence"/>
</dbReference>
<comment type="similarity">
    <text evidence="4">Belongs to the SFH family.</text>
</comment>
<dbReference type="SUPFAM" id="SSF52087">
    <property type="entry name" value="CRAL/TRIO domain"/>
    <property type="match status" value="1"/>
</dbReference>
<feature type="domain" description="CRAL-TRIO" evidence="5">
    <location>
        <begin position="140"/>
        <end position="255"/>
    </location>
</feature>
<dbReference type="AlphaFoldDB" id="A0AAP0I598"/>
<dbReference type="InterPro" id="IPR011074">
    <property type="entry name" value="CRAL/TRIO_N_dom"/>
</dbReference>
<dbReference type="Gene3D" id="3.40.525.10">
    <property type="entry name" value="CRAL-TRIO lipid binding domain"/>
    <property type="match status" value="2"/>
</dbReference>
<keyword evidence="3" id="KW-0333">Golgi apparatus</keyword>
<name>A0AAP0I598_9MAGN</name>
<dbReference type="PANTHER" id="PTHR45657">
    <property type="entry name" value="CRAL-TRIO DOMAIN-CONTAINING PROTEIN YKL091C-RELATED"/>
    <property type="match status" value="1"/>
</dbReference>
<dbReference type="InterPro" id="IPR001251">
    <property type="entry name" value="CRAL-TRIO_dom"/>
</dbReference>
<evidence type="ECO:0000256" key="1">
    <source>
        <dbReference type="ARBA" id="ARBA00004202"/>
    </source>
</evidence>
<evidence type="ECO:0000259" key="5">
    <source>
        <dbReference type="PROSITE" id="PS50191"/>
    </source>
</evidence>
<dbReference type="InterPro" id="IPR036865">
    <property type="entry name" value="CRAL-TRIO_dom_sf"/>
</dbReference>
<dbReference type="SMART" id="SM01100">
    <property type="entry name" value="CRAL_TRIO_N"/>
    <property type="match status" value="1"/>
</dbReference>
<organism evidence="6 7">
    <name type="scientific">Stephania japonica</name>
    <dbReference type="NCBI Taxonomy" id="461633"/>
    <lineage>
        <taxon>Eukaryota</taxon>
        <taxon>Viridiplantae</taxon>
        <taxon>Streptophyta</taxon>
        <taxon>Embryophyta</taxon>
        <taxon>Tracheophyta</taxon>
        <taxon>Spermatophyta</taxon>
        <taxon>Magnoliopsida</taxon>
        <taxon>Ranunculales</taxon>
        <taxon>Menispermaceae</taxon>
        <taxon>Menispermoideae</taxon>
        <taxon>Cissampelideae</taxon>
        <taxon>Stephania</taxon>
    </lineage>
</organism>
<dbReference type="CDD" id="cd00170">
    <property type="entry name" value="SEC14"/>
    <property type="match status" value="1"/>
</dbReference>
<accession>A0AAP0I598</accession>
<dbReference type="Pfam" id="PF00650">
    <property type="entry name" value="CRAL_TRIO"/>
    <property type="match status" value="1"/>
</dbReference>
<sequence>MEDNKLAASAVLKCADRYEFENSEDERKTRMASLKKKAISASTKFRTSLTKRGRRSSKVMSVAIEDVRDAEEEQAVDALRQALILDELLPSKHDDYHMMLRFLKARKLDIEKTKQMWADMIQWRKEFGADTIMEDFEFTEATAVKEHYPQGHHGVDKDGRPVYIEILGKIDVNKVLQTTTMDRYLKYHVQEFERTFASKLPACSIAAKKHIDQSTTILDVQGVGLKSFNKAARDLLIRIQKIDGDNYPEVLGNKYQSKLLEIIDASELPEFLGGTCNCADKGGCMLSDKGPWNDLEILKRVHNGEAKCTNKAIVSDYGDEKTISEDEIVYPKVRASFKKEKIWGADDMRAPSIKMPRDYIEHPPLSPVHEEIQMNNGKFSSFEYDDFIPMVDKSMDASWNKLVNRDNIALSKGT</sequence>
<evidence type="ECO:0000256" key="3">
    <source>
        <dbReference type="ARBA" id="ARBA00023034"/>
    </source>
</evidence>
<dbReference type="SMART" id="SM00516">
    <property type="entry name" value="SEC14"/>
    <property type="match status" value="1"/>
</dbReference>
<proteinExistence type="inferred from homology"/>
<evidence type="ECO:0000256" key="2">
    <source>
        <dbReference type="ARBA" id="ARBA00004395"/>
    </source>
</evidence>
<protein>
    <recommendedName>
        <fullName evidence="5">CRAL-TRIO domain-containing protein</fullName>
    </recommendedName>
</protein>
<comment type="caution">
    <text evidence="6">The sequence shown here is derived from an EMBL/GenBank/DDBJ whole genome shotgun (WGS) entry which is preliminary data.</text>
</comment>
<dbReference type="PROSITE" id="PS50191">
    <property type="entry name" value="CRAL_TRIO"/>
    <property type="match status" value="1"/>
</dbReference>
<comment type="subcellular location">
    <subcellularLocation>
        <location evidence="1">Cell membrane</location>
        <topology evidence="1">Peripheral membrane protein</topology>
    </subcellularLocation>
    <subcellularLocation>
        <location evidence="2">Golgi apparatus membrane</location>
        <topology evidence="2">Peripheral membrane protein</topology>
    </subcellularLocation>
</comment>
<dbReference type="SUPFAM" id="SSF46938">
    <property type="entry name" value="CRAL/TRIO N-terminal domain"/>
    <property type="match status" value="1"/>
</dbReference>